<accession>A0A7L5BZX8</accession>
<dbReference type="RefSeq" id="WP_165098219.1">
    <property type="nucleotide sequence ID" value="NZ_CP049056.1"/>
</dbReference>
<dbReference type="GO" id="GO:0005524">
    <property type="term" value="F:ATP binding"/>
    <property type="evidence" value="ECO:0007669"/>
    <property type="project" value="UniProtKB-KW"/>
</dbReference>
<feature type="domain" description="ABC transporter" evidence="5">
    <location>
        <begin position="2"/>
        <end position="218"/>
    </location>
</feature>
<keyword evidence="2" id="KW-0813">Transport</keyword>
<dbReference type="Proteomes" id="UP000503336">
    <property type="component" value="Chromosome"/>
</dbReference>
<dbReference type="GO" id="GO:0140359">
    <property type="term" value="F:ABC-type transporter activity"/>
    <property type="evidence" value="ECO:0007669"/>
    <property type="project" value="InterPro"/>
</dbReference>
<evidence type="ECO:0000256" key="2">
    <source>
        <dbReference type="ARBA" id="ARBA00022448"/>
    </source>
</evidence>
<organism evidence="6 7">
    <name type="scientific">Pikeienuella piscinae</name>
    <dbReference type="NCBI Taxonomy" id="2748098"/>
    <lineage>
        <taxon>Bacteria</taxon>
        <taxon>Pseudomonadati</taxon>
        <taxon>Pseudomonadota</taxon>
        <taxon>Alphaproteobacteria</taxon>
        <taxon>Rhodobacterales</taxon>
        <taxon>Paracoccaceae</taxon>
        <taxon>Pikeienuella</taxon>
    </lineage>
</organism>
<dbReference type="CDD" id="cd03220">
    <property type="entry name" value="ABC_KpsT_Wzt"/>
    <property type="match status" value="1"/>
</dbReference>
<dbReference type="Pfam" id="PF00005">
    <property type="entry name" value="ABC_tran"/>
    <property type="match status" value="1"/>
</dbReference>
<evidence type="ECO:0000256" key="4">
    <source>
        <dbReference type="ARBA" id="ARBA00022840"/>
    </source>
</evidence>
<keyword evidence="7" id="KW-1185">Reference proteome</keyword>
<name>A0A7L5BZX8_9RHOB</name>
<dbReference type="AlphaFoldDB" id="A0A7L5BZX8"/>
<evidence type="ECO:0000256" key="1">
    <source>
        <dbReference type="ARBA" id="ARBA00005417"/>
    </source>
</evidence>
<dbReference type="PROSITE" id="PS00211">
    <property type="entry name" value="ABC_TRANSPORTER_1"/>
    <property type="match status" value="1"/>
</dbReference>
<keyword evidence="4 6" id="KW-0067">ATP-binding</keyword>
<reference evidence="6 7" key="1">
    <citation type="submission" date="2020-02" db="EMBL/GenBank/DDBJ databases">
        <title>complete genome sequence of Rhodobacteraceae bacterium.</title>
        <authorList>
            <person name="Park J."/>
            <person name="Kim Y.-S."/>
            <person name="Kim K.-H."/>
        </authorList>
    </citation>
    <scope>NUCLEOTIDE SEQUENCE [LARGE SCALE GENOMIC DNA]</scope>
    <source>
        <strain evidence="6 7">RR4-56</strain>
    </source>
</reference>
<dbReference type="InterPro" id="IPR017871">
    <property type="entry name" value="ABC_transporter-like_CS"/>
</dbReference>
<sequence length="219" mass="24048">MIELIDLSKEYRSGSIRRTIAENINLTIPRGRSLGLLGRNGAGKSTLLRMIAGTVEPDSGRIIRHATVSWPLGFAGSFHGMMTGAQNVRFVARIYGRDPDMLIAYVADFSELGEALYMPVNAYSSGMRARLAFGVSMGIDFDYYLVDETTAVGDVNFKKKCRKVFAERLAASDVIMVSHATATLIDYCKAGVVLEDGRVTYYENIADAVEAHEANMAMR</sequence>
<dbReference type="KEGG" id="hdh:G5B40_10350"/>
<keyword evidence="3" id="KW-0547">Nucleotide-binding</keyword>
<gene>
    <name evidence="6" type="ORF">G5B40_10350</name>
</gene>
<dbReference type="EMBL" id="CP049056">
    <property type="protein sequence ID" value="QIE55816.1"/>
    <property type="molecule type" value="Genomic_DNA"/>
</dbReference>
<dbReference type="SMART" id="SM00382">
    <property type="entry name" value="AAA"/>
    <property type="match status" value="1"/>
</dbReference>
<protein>
    <submittedName>
        <fullName evidence="6">ABC transporter ATP-binding protein</fullName>
    </submittedName>
</protein>
<dbReference type="InterPro" id="IPR003439">
    <property type="entry name" value="ABC_transporter-like_ATP-bd"/>
</dbReference>
<dbReference type="PROSITE" id="PS50893">
    <property type="entry name" value="ABC_TRANSPORTER_2"/>
    <property type="match status" value="1"/>
</dbReference>
<dbReference type="InterPro" id="IPR003593">
    <property type="entry name" value="AAA+_ATPase"/>
</dbReference>
<dbReference type="GO" id="GO:0016887">
    <property type="term" value="F:ATP hydrolysis activity"/>
    <property type="evidence" value="ECO:0007669"/>
    <property type="project" value="InterPro"/>
</dbReference>
<dbReference type="GO" id="GO:0016020">
    <property type="term" value="C:membrane"/>
    <property type="evidence" value="ECO:0007669"/>
    <property type="project" value="InterPro"/>
</dbReference>
<dbReference type="SUPFAM" id="SSF52540">
    <property type="entry name" value="P-loop containing nucleoside triphosphate hydrolases"/>
    <property type="match status" value="1"/>
</dbReference>
<dbReference type="InterPro" id="IPR050683">
    <property type="entry name" value="Bact_Polysacc_Export_ATP-bd"/>
</dbReference>
<dbReference type="InterPro" id="IPR027417">
    <property type="entry name" value="P-loop_NTPase"/>
</dbReference>
<evidence type="ECO:0000259" key="5">
    <source>
        <dbReference type="PROSITE" id="PS50893"/>
    </source>
</evidence>
<dbReference type="PANTHER" id="PTHR46743:SF2">
    <property type="entry name" value="TEICHOIC ACIDS EXPORT ATP-BINDING PROTEIN TAGH"/>
    <property type="match status" value="1"/>
</dbReference>
<evidence type="ECO:0000256" key="3">
    <source>
        <dbReference type="ARBA" id="ARBA00022741"/>
    </source>
</evidence>
<dbReference type="Gene3D" id="3.40.50.300">
    <property type="entry name" value="P-loop containing nucleotide triphosphate hydrolases"/>
    <property type="match status" value="1"/>
</dbReference>
<evidence type="ECO:0000313" key="7">
    <source>
        <dbReference type="Proteomes" id="UP000503336"/>
    </source>
</evidence>
<proteinExistence type="inferred from homology"/>
<dbReference type="InterPro" id="IPR015860">
    <property type="entry name" value="ABC_transpr_TagH-like"/>
</dbReference>
<comment type="similarity">
    <text evidence="1">Belongs to the ABC transporter superfamily.</text>
</comment>
<evidence type="ECO:0000313" key="6">
    <source>
        <dbReference type="EMBL" id="QIE55816.1"/>
    </source>
</evidence>
<dbReference type="PANTHER" id="PTHR46743">
    <property type="entry name" value="TEICHOIC ACIDS EXPORT ATP-BINDING PROTEIN TAGH"/>
    <property type="match status" value="1"/>
</dbReference>